<protein>
    <submittedName>
        <fullName evidence="3">Ovate family protein</fullName>
    </submittedName>
</protein>
<reference evidence="3" key="1">
    <citation type="submission" date="2016-11" db="UniProtKB">
        <authorList>
            <consortium name="WormBaseParasite"/>
        </authorList>
    </citation>
    <scope>IDENTIFICATION</scope>
</reference>
<evidence type="ECO:0000256" key="1">
    <source>
        <dbReference type="SAM" id="MobiDB-lite"/>
    </source>
</evidence>
<evidence type="ECO:0000313" key="2">
    <source>
        <dbReference type="Proteomes" id="UP000095287"/>
    </source>
</evidence>
<evidence type="ECO:0000313" key="3">
    <source>
        <dbReference type="WBParaSite" id="L893_g6809.t1"/>
    </source>
</evidence>
<feature type="region of interest" description="Disordered" evidence="1">
    <location>
        <begin position="17"/>
        <end position="50"/>
    </location>
</feature>
<organism evidence="2 3">
    <name type="scientific">Steinernema glaseri</name>
    <dbReference type="NCBI Taxonomy" id="37863"/>
    <lineage>
        <taxon>Eukaryota</taxon>
        <taxon>Metazoa</taxon>
        <taxon>Ecdysozoa</taxon>
        <taxon>Nematoda</taxon>
        <taxon>Chromadorea</taxon>
        <taxon>Rhabditida</taxon>
        <taxon>Tylenchina</taxon>
        <taxon>Panagrolaimomorpha</taxon>
        <taxon>Strongyloidoidea</taxon>
        <taxon>Steinernematidae</taxon>
        <taxon>Steinernema</taxon>
    </lineage>
</organism>
<accession>A0A1I8AKU3</accession>
<dbReference type="Proteomes" id="UP000095287">
    <property type="component" value="Unplaced"/>
</dbReference>
<proteinExistence type="predicted"/>
<keyword evidence="2" id="KW-1185">Reference proteome</keyword>
<sequence length="193" mass="21929">MSKRKRFFHFLFSKIRGKKSSKKTKKKSKQAISNLSTSDDDTPRRTASCPPLFVRTQGTSCSAFPAKERPRFSRLNRTCGDIDVTDALPFASLRISSPSSSFAIRTFRRRAPQPPATPPHGNLIVEKALRAHKNGQNTRANNHLSSKSDSHMYRPSLNCSLDPELIRAIFRRRASMREDEHDDDDANYSDDDF</sequence>
<feature type="compositionally biased region" description="Acidic residues" evidence="1">
    <location>
        <begin position="180"/>
        <end position="193"/>
    </location>
</feature>
<name>A0A1I8AKU3_9BILA</name>
<dbReference type="AlphaFoldDB" id="A0A1I8AKU3"/>
<feature type="region of interest" description="Disordered" evidence="1">
    <location>
        <begin position="173"/>
        <end position="193"/>
    </location>
</feature>
<dbReference type="WBParaSite" id="L893_g6809.t1">
    <property type="protein sequence ID" value="L893_g6809.t1"/>
    <property type="gene ID" value="L893_g6809"/>
</dbReference>
<feature type="compositionally biased region" description="Basic residues" evidence="1">
    <location>
        <begin position="17"/>
        <end position="29"/>
    </location>
</feature>